<dbReference type="Proteomes" id="UP000276133">
    <property type="component" value="Unassembled WGS sequence"/>
</dbReference>
<organism evidence="1 2">
    <name type="scientific">Brachionus plicatilis</name>
    <name type="common">Marine rotifer</name>
    <name type="synonym">Brachionus muelleri</name>
    <dbReference type="NCBI Taxonomy" id="10195"/>
    <lineage>
        <taxon>Eukaryota</taxon>
        <taxon>Metazoa</taxon>
        <taxon>Spiralia</taxon>
        <taxon>Gnathifera</taxon>
        <taxon>Rotifera</taxon>
        <taxon>Eurotatoria</taxon>
        <taxon>Monogononta</taxon>
        <taxon>Pseudotrocha</taxon>
        <taxon>Ploima</taxon>
        <taxon>Brachionidae</taxon>
        <taxon>Brachionus</taxon>
    </lineage>
</organism>
<sequence length="230" mass="27254">MTSLIIENLLLDLRDFLDDALTFIEFYEANEREPNIKFTTNNEEIVKLKQSLEKFANLMHEIKTQLSCSFIHEFNSSIEYSQNFKRKKKYFFNTMLKRLFALECNLKTFDCKNEVLKNYFKTIQKLLQKVLDFIGYLESNRWHKSIAFEILDQICSYSSKNQICGTSNELFHKDKIKKSSKANRKQKKNLFKKFSSFILKSSKSRISDFFSNLTSVSSLSNQYNSLQHKD</sequence>
<evidence type="ECO:0000313" key="1">
    <source>
        <dbReference type="EMBL" id="RNA17064.1"/>
    </source>
</evidence>
<comment type="caution">
    <text evidence="1">The sequence shown here is derived from an EMBL/GenBank/DDBJ whole genome shotgun (WGS) entry which is preliminary data.</text>
</comment>
<accession>A0A3M7R107</accession>
<name>A0A3M7R107_BRAPC</name>
<reference evidence="1 2" key="1">
    <citation type="journal article" date="2018" name="Sci. Rep.">
        <title>Genomic signatures of local adaptation to the degree of environmental predictability in rotifers.</title>
        <authorList>
            <person name="Franch-Gras L."/>
            <person name="Hahn C."/>
            <person name="Garcia-Roger E.M."/>
            <person name="Carmona M.J."/>
            <person name="Serra M."/>
            <person name="Gomez A."/>
        </authorList>
    </citation>
    <scope>NUCLEOTIDE SEQUENCE [LARGE SCALE GENOMIC DNA]</scope>
    <source>
        <strain evidence="1">HYR1</strain>
    </source>
</reference>
<protein>
    <submittedName>
        <fullName evidence="1">Uncharacterized protein</fullName>
    </submittedName>
</protein>
<dbReference type="AlphaFoldDB" id="A0A3M7R107"/>
<evidence type="ECO:0000313" key="2">
    <source>
        <dbReference type="Proteomes" id="UP000276133"/>
    </source>
</evidence>
<gene>
    <name evidence="1" type="ORF">BpHYR1_036870</name>
</gene>
<dbReference type="EMBL" id="REGN01004544">
    <property type="protein sequence ID" value="RNA17064.1"/>
    <property type="molecule type" value="Genomic_DNA"/>
</dbReference>
<keyword evidence="2" id="KW-1185">Reference proteome</keyword>
<proteinExistence type="predicted"/>